<dbReference type="NCBIfam" id="NF011397">
    <property type="entry name" value="PRK14822.1"/>
    <property type="match status" value="1"/>
</dbReference>
<evidence type="ECO:0000256" key="6">
    <source>
        <dbReference type="ARBA" id="ARBA00022842"/>
    </source>
</evidence>
<feature type="binding site" evidence="10">
    <location>
        <position position="391"/>
    </location>
    <ligand>
        <name>substrate</name>
    </ligand>
</feature>
<dbReference type="OrthoDB" id="9807456at2"/>
<keyword evidence="14" id="KW-1185">Reference proteome</keyword>
<keyword evidence="6 10" id="KW-0460">Magnesium</keyword>
<comment type="catalytic activity">
    <reaction evidence="10">
        <text>ITP + H2O = IMP + diphosphate + H(+)</text>
        <dbReference type="Rhea" id="RHEA:29399"/>
        <dbReference type="ChEBI" id="CHEBI:15377"/>
        <dbReference type="ChEBI" id="CHEBI:15378"/>
        <dbReference type="ChEBI" id="CHEBI:33019"/>
        <dbReference type="ChEBI" id="CHEBI:58053"/>
        <dbReference type="ChEBI" id="CHEBI:61402"/>
        <dbReference type="EC" id="3.6.1.66"/>
    </reaction>
</comment>
<dbReference type="InterPro" id="IPR020922">
    <property type="entry name" value="dITP/XTP_pyrophosphatase"/>
</dbReference>
<dbReference type="STRING" id="81857.IV38_GL002119"/>
<dbReference type="Proteomes" id="UP000051645">
    <property type="component" value="Unassembled WGS sequence"/>
</dbReference>
<dbReference type="EMBL" id="JQAT01000008">
    <property type="protein sequence ID" value="KRN27466.1"/>
    <property type="molecule type" value="Genomic_DNA"/>
</dbReference>
<evidence type="ECO:0000313" key="12">
    <source>
        <dbReference type="EMBL" id="KRN27466.1"/>
    </source>
</evidence>
<dbReference type="Proteomes" id="UP000051751">
    <property type="component" value="Unassembled WGS sequence"/>
</dbReference>
<comment type="caution">
    <text evidence="10">Lacks conserved residue(s) required for the propagation of feature annotation.</text>
</comment>
<comment type="similarity">
    <text evidence="1 10 11">Belongs to the HAM1 NTPase family.</text>
</comment>
<dbReference type="GO" id="GO:0046872">
    <property type="term" value="F:metal ion binding"/>
    <property type="evidence" value="ECO:0007669"/>
    <property type="project" value="UniProtKB-KW"/>
</dbReference>
<keyword evidence="5 10" id="KW-0378">Hydrolase</keyword>
<dbReference type="PATRIC" id="fig|81857.3.peg.2169"/>
<evidence type="ECO:0000256" key="4">
    <source>
        <dbReference type="ARBA" id="ARBA00022741"/>
    </source>
</evidence>
<proteinExistence type="inferred from homology"/>
<dbReference type="GO" id="GO:0017111">
    <property type="term" value="F:ribonucleoside triphosphate phosphatase activity"/>
    <property type="evidence" value="ECO:0007669"/>
    <property type="project" value="InterPro"/>
</dbReference>
<dbReference type="PANTHER" id="PTHR11067:SF9">
    <property type="entry name" value="INOSINE TRIPHOSPHATE PYROPHOSPHATASE"/>
    <property type="match status" value="1"/>
</dbReference>
<dbReference type="NCBIfam" id="TIGR00042">
    <property type="entry name" value="RdgB/HAM1 family non-canonical purine NTP pyrophosphatase"/>
    <property type="match status" value="1"/>
</dbReference>
<dbReference type="SUPFAM" id="SSF52972">
    <property type="entry name" value="ITPase-like"/>
    <property type="match status" value="1"/>
</dbReference>
<dbReference type="GO" id="GO:0035870">
    <property type="term" value="F:dITP diphosphatase activity"/>
    <property type="evidence" value="ECO:0007669"/>
    <property type="project" value="UniProtKB-UniRule"/>
</dbReference>
<dbReference type="HAMAP" id="MF_01405">
    <property type="entry name" value="Non_canon_purine_NTPase"/>
    <property type="match status" value="1"/>
</dbReference>
<feature type="binding site" evidence="10">
    <location>
        <position position="284"/>
    </location>
    <ligand>
        <name>substrate</name>
    </ligand>
</feature>
<accession>A0A0R2FQY6</accession>
<dbReference type="GO" id="GO:0000166">
    <property type="term" value="F:nucleotide binding"/>
    <property type="evidence" value="ECO:0007669"/>
    <property type="project" value="UniProtKB-KW"/>
</dbReference>
<evidence type="ECO:0000256" key="2">
    <source>
        <dbReference type="ARBA" id="ARBA00011738"/>
    </source>
</evidence>
<dbReference type="Pfam" id="PF01725">
    <property type="entry name" value="Ham1p_like"/>
    <property type="match status" value="1"/>
</dbReference>
<evidence type="ECO:0000256" key="9">
    <source>
        <dbReference type="ARBA" id="ARBA00052017"/>
    </source>
</evidence>
<comment type="function">
    <text evidence="10">Pyrophosphatase that catalyzes the hydrolysis of nucleoside triphosphates to their monophosphate derivatives, with a high preference for the non-canonical purine nucleotides XTP (xanthosine triphosphate), dITP (deoxyinosine triphosphate) and ITP. Seems to function as a house-cleaning enzyme that removes non-canonical purine nucleotides from the nucleotide pool, thus preventing their incorporation into DNA/RNA and avoiding chromosomal lesions.</text>
</comment>
<dbReference type="InterPro" id="IPR020568">
    <property type="entry name" value="Ribosomal_Su5_D2-typ_SF"/>
</dbReference>
<evidence type="ECO:0000256" key="11">
    <source>
        <dbReference type="RuleBase" id="RU003781"/>
    </source>
</evidence>
<evidence type="ECO:0000313" key="15">
    <source>
        <dbReference type="Proteomes" id="UP000051751"/>
    </source>
</evidence>
<reference evidence="14 15" key="1">
    <citation type="journal article" date="2015" name="Genome Announc.">
        <title>Expanding the biotechnology potential of lactobacilli through comparative genomics of 213 strains and associated genera.</title>
        <authorList>
            <person name="Sun Z."/>
            <person name="Harris H.M."/>
            <person name="McCann A."/>
            <person name="Guo C."/>
            <person name="Argimon S."/>
            <person name="Zhang W."/>
            <person name="Yang X."/>
            <person name="Jeffery I.B."/>
            <person name="Cooney J.C."/>
            <person name="Kagawa T.F."/>
            <person name="Liu W."/>
            <person name="Song Y."/>
            <person name="Salvetti E."/>
            <person name="Wrobel A."/>
            <person name="Rasinkangas P."/>
            <person name="Parkhill J."/>
            <person name="Rea M.C."/>
            <person name="O'Sullivan O."/>
            <person name="Ritari J."/>
            <person name="Douillard F.P."/>
            <person name="Paul Ross R."/>
            <person name="Yang R."/>
            <person name="Briner A.E."/>
            <person name="Felis G.E."/>
            <person name="de Vos W.M."/>
            <person name="Barrangou R."/>
            <person name="Klaenhammer T.R."/>
            <person name="Caufield P.W."/>
            <person name="Cui Y."/>
            <person name="Zhang H."/>
            <person name="O'Toole P.W."/>
        </authorList>
    </citation>
    <scope>NUCLEOTIDE SEQUENCE [LARGE SCALE GENOMIC DNA]</scope>
    <source>
        <strain evidence="12 15">ATCC BAA-66</strain>
        <strain evidence="13 14">DSM 13344</strain>
    </source>
</reference>
<feature type="binding site" evidence="10">
    <location>
        <position position="283"/>
    </location>
    <ligand>
        <name>Mg(2+)</name>
        <dbReference type="ChEBI" id="CHEBI:18420"/>
    </ligand>
</feature>
<dbReference type="GO" id="GO:0036222">
    <property type="term" value="F:XTP diphosphatase activity"/>
    <property type="evidence" value="ECO:0007669"/>
    <property type="project" value="UniProtKB-UniRule"/>
</dbReference>
<organism evidence="12 15">
    <name type="scientific">Lactobacillus selangorensis</name>
    <dbReference type="NCBI Taxonomy" id="81857"/>
    <lineage>
        <taxon>Bacteria</taxon>
        <taxon>Bacillati</taxon>
        <taxon>Bacillota</taxon>
        <taxon>Bacilli</taxon>
        <taxon>Lactobacillales</taxon>
        <taxon>Lactobacillaceae</taxon>
        <taxon>Lactobacillus</taxon>
    </lineage>
</organism>
<feature type="active site" description="Proton acceptor" evidence="10">
    <location>
        <position position="283"/>
    </location>
</feature>
<dbReference type="FunFam" id="3.90.950.10:FF:000001">
    <property type="entry name" value="dITP/XTP pyrophosphatase"/>
    <property type="match status" value="1"/>
</dbReference>
<gene>
    <name evidence="12" type="ORF">IV38_GL002119</name>
    <name evidence="13" type="ORF">IV40_GL001331</name>
</gene>
<keyword evidence="7 10" id="KW-0546">Nucleotide metabolism</keyword>
<name>A0A0R2FQY6_9LACO</name>
<dbReference type="GO" id="GO:0005829">
    <property type="term" value="C:cytosol"/>
    <property type="evidence" value="ECO:0007669"/>
    <property type="project" value="TreeGrafter"/>
</dbReference>
<evidence type="ECO:0000256" key="7">
    <source>
        <dbReference type="ARBA" id="ARBA00023080"/>
    </source>
</evidence>
<dbReference type="Gene3D" id="3.90.950.10">
    <property type="match status" value="1"/>
</dbReference>
<dbReference type="GO" id="GO:0009117">
    <property type="term" value="P:nucleotide metabolic process"/>
    <property type="evidence" value="ECO:0007669"/>
    <property type="project" value="UniProtKB-KW"/>
</dbReference>
<dbReference type="AlphaFoldDB" id="A0A0R2FQY6"/>
<comment type="subunit">
    <text evidence="2 10">Homodimer.</text>
</comment>
<feature type="binding site" evidence="10">
    <location>
        <begin position="221"/>
        <end position="226"/>
    </location>
    <ligand>
        <name>substrate</name>
    </ligand>
</feature>
<dbReference type="EC" id="3.6.1.66" evidence="10"/>
<dbReference type="CDD" id="cd00515">
    <property type="entry name" value="HAM1"/>
    <property type="match status" value="1"/>
</dbReference>
<protein>
    <recommendedName>
        <fullName evidence="10">dITP/XTP pyrophosphatase</fullName>
        <ecNumber evidence="10">3.6.1.66</ecNumber>
    </recommendedName>
    <alternativeName>
        <fullName evidence="10">Non-canonical purine NTP pyrophosphatase</fullName>
    </alternativeName>
    <alternativeName>
        <fullName evidence="10">Non-standard purine NTP pyrophosphatase</fullName>
    </alternativeName>
    <alternativeName>
        <fullName evidence="10">Nucleoside-triphosphate diphosphatase</fullName>
    </alternativeName>
    <alternativeName>
        <fullName evidence="10">Nucleoside-triphosphate pyrophosphatase</fullName>
        <shortName evidence="10">NTPase</shortName>
    </alternativeName>
</protein>
<dbReference type="GO" id="GO:0009146">
    <property type="term" value="P:purine nucleoside triphosphate catabolic process"/>
    <property type="evidence" value="ECO:0007669"/>
    <property type="project" value="UniProtKB-UniRule"/>
</dbReference>
<evidence type="ECO:0000256" key="1">
    <source>
        <dbReference type="ARBA" id="ARBA00008023"/>
    </source>
</evidence>
<sequence>MKQRDNGRENDALRPLHLQHQFLTTAEPNVLIQQGETRVLVQIAPHAAKTIQFDYRGAAAVSANQWLTQALQPAVDFETFTNGFTLRCTVLQDAGSPVTTAFNGAFWLLKLWAHDQQLDKGLRYNLVAITVGLTDDGTLVDLETDDQVTTTLQLAVSDLDAMTALTVNGTMAFDGATLNQFLYTAFQGTTELMGQFKNDYQKQTHPYDTSSIGAQTVVVATKNMGKAREFEKMFAQDGITVKTLRDFPDIPDINETGTSFEENARLKADQVAHLLQLPTLADDSGLEVDALDGRPGIFSARYAGDAHNDAANNAKLLYELSGVPDEKRGATFHTTLVFAKPDQPDADLVVNGEVRGRILGIPRGDDGFGYDPLFYEPTLKKTFAQMTPDEKNQVSHRGNAMRALEKVWRDWLKKN</sequence>
<dbReference type="EMBL" id="JQAZ01000004">
    <property type="protein sequence ID" value="KRN31337.1"/>
    <property type="molecule type" value="Genomic_DNA"/>
</dbReference>
<feature type="binding site" evidence="10">
    <location>
        <begin position="368"/>
        <end position="371"/>
    </location>
    <ligand>
        <name>substrate</name>
    </ligand>
</feature>
<dbReference type="InterPro" id="IPR027408">
    <property type="entry name" value="PNPase/RNase_PH_dom_sf"/>
</dbReference>
<comment type="catalytic activity">
    <reaction evidence="8 10">
        <text>dITP + H2O = dIMP + diphosphate + H(+)</text>
        <dbReference type="Rhea" id="RHEA:28342"/>
        <dbReference type="ChEBI" id="CHEBI:15377"/>
        <dbReference type="ChEBI" id="CHEBI:15378"/>
        <dbReference type="ChEBI" id="CHEBI:33019"/>
        <dbReference type="ChEBI" id="CHEBI:61194"/>
        <dbReference type="ChEBI" id="CHEBI:61382"/>
        <dbReference type="EC" id="3.6.1.66"/>
    </reaction>
</comment>
<keyword evidence="4 10" id="KW-0547">Nucleotide-binding</keyword>
<evidence type="ECO:0000256" key="5">
    <source>
        <dbReference type="ARBA" id="ARBA00022801"/>
    </source>
</evidence>
<dbReference type="PANTHER" id="PTHR11067">
    <property type="entry name" value="INOSINE TRIPHOSPHATE PYROPHOSPHATASE/HAM1 PROTEIN"/>
    <property type="match status" value="1"/>
</dbReference>
<dbReference type="InterPro" id="IPR029001">
    <property type="entry name" value="ITPase-like_fam"/>
</dbReference>
<dbReference type="SUPFAM" id="SSF54211">
    <property type="entry name" value="Ribosomal protein S5 domain 2-like"/>
    <property type="match status" value="1"/>
</dbReference>
<evidence type="ECO:0000313" key="14">
    <source>
        <dbReference type="Proteomes" id="UP000051645"/>
    </source>
</evidence>
<dbReference type="GO" id="GO:0036220">
    <property type="term" value="F:ITP diphosphatase activity"/>
    <property type="evidence" value="ECO:0007669"/>
    <property type="project" value="UniProtKB-UniRule"/>
</dbReference>
<comment type="catalytic activity">
    <reaction evidence="9 10">
        <text>XTP + H2O = XMP + diphosphate + H(+)</text>
        <dbReference type="Rhea" id="RHEA:28610"/>
        <dbReference type="ChEBI" id="CHEBI:15377"/>
        <dbReference type="ChEBI" id="CHEBI:15378"/>
        <dbReference type="ChEBI" id="CHEBI:33019"/>
        <dbReference type="ChEBI" id="CHEBI:57464"/>
        <dbReference type="ChEBI" id="CHEBI:61314"/>
        <dbReference type="EC" id="3.6.1.66"/>
    </reaction>
</comment>
<evidence type="ECO:0000256" key="8">
    <source>
        <dbReference type="ARBA" id="ARBA00051875"/>
    </source>
</evidence>
<evidence type="ECO:0000313" key="13">
    <source>
        <dbReference type="EMBL" id="KRN31337.1"/>
    </source>
</evidence>
<dbReference type="RefSeq" id="WP_057769537.1">
    <property type="nucleotide sequence ID" value="NZ_JQAT01000008.1"/>
</dbReference>
<evidence type="ECO:0000256" key="3">
    <source>
        <dbReference type="ARBA" id="ARBA00022723"/>
    </source>
</evidence>
<feature type="binding site" evidence="10">
    <location>
        <begin position="396"/>
        <end position="397"/>
    </location>
    <ligand>
        <name>substrate</name>
    </ligand>
</feature>
<dbReference type="Gene3D" id="3.30.230.70">
    <property type="entry name" value="GHMP Kinase, N-terminal domain"/>
    <property type="match status" value="1"/>
</dbReference>
<dbReference type="InterPro" id="IPR002637">
    <property type="entry name" value="RdgB/HAM1"/>
</dbReference>
<keyword evidence="3 10" id="KW-0479">Metal-binding</keyword>
<evidence type="ECO:0000256" key="10">
    <source>
        <dbReference type="HAMAP-Rule" id="MF_01405"/>
    </source>
</evidence>
<comment type="caution">
    <text evidence="12">The sequence shown here is derived from an EMBL/GenBank/DDBJ whole genome shotgun (WGS) entry which is preliminary data.</text>
</comment>
<comment type="cofactor">
    <cofactor evidence="10">
        <name>Mg(2+)</name>
        <dbReference type="ChEBI" id="CHEBI:18420"/>
    </cofactor>
    <text evidence="10">Binds 1 Mg(2+) ion per subunit.</text>
</comment>